<dbReference type="InterPro" id="IPR000515">
    <property type="entry name" value="MetI-like"/>
</dbReference>
<feature type="transmembrane region" description="Helical" evidence="7">
    <location>
        <begin position="195"/>
        <end position="214"/>
    </location>
</feature>
<keyword evidence="2 7" id="KW-0813">Transport</keyword>
<accession>A0A841E2Z2</accession>
<dbReference type="RefSeq" id="WP_184633683.1">
    <property type="nucleotide sequence ID" value="NZ_BAABKT010000004.1"/>
</dbReference>
<name>A0A841E2Z2_9ACTN</name>
<dbReference type="GO" id="GO:0055085">
    <property type="term" value="P:transmembrane transport"/>
    <property type="evidence" value="ECO:0007669"/>
    <property type="project" value="InterPro"/>
</dbReference>
<dbReference type="PANTHER" id="PTHR30465:SF43">
    <property type="entry name" value="OLIGOPEPTIDE ABC TRANSPORTER, PERMEASE PROTEIN"/>
    <property type="match status" value="1"/>
</dbReference>
<dbReference type="PROSITE" id="PS50928">
    <property type="entry name" value="ABC_TM1"/>
    <property type="match status" value="1"/>
</dbReference>
<reference evidence="9 10" key="1">
    <citation type="submission" date="2020-08" db="EMBL/GenBank/DDBJ databases">
        <title>Sequencing the genomes of 1000 actinobacteria strains.</title>
        <authorList>
            <person name="Klenk H.-P."/>
        </authorList>
    </citation>
    <scope>NUCLEOTIDE SEQUENCE [LARGE SCALE GENOMIC DNA]</scope>
    <source>
        <strain evidence="9 10">DSM 44593</strain>
    </source>
</reference>
<evidence type="ECO:0000256" key="6">
    <source>
        <dbReference type="ARBA" id="ARBA00023136"/>
    </source>
</evidence>
<comment type="similarity">
    <text evidence="7">Belongs to the binding-protein-dependent transport system permease family.</text>
</comment>
<evidence type="ECO:0000313" key="10">
    <source>
        <dbReference type="Proteomes" id="UP000578077"/>
    </source>
</evidence>
<dbReference type="CDD" id="cd06261">
    <property type="entry name" value="TM_PBP2"/>
    <property type="match status" value="1"/>
</dbReference>
<sequence length="333" mass="36871">MRALVIRRLFYMVPTMFAISLVAFLIIQLPPGNYLTTYIAELSARGQSVDQTQIRALEQRYGLDDPMFVQYLRWIGGIVLHGDFGQSFQYQRDVSDLIWDRVGISVALALATIVVSWGLAIPIGIYSAVRQHSLGDYVFTFLGFIGLATPNFMLALLFVWIAFAYFGESVGGIVSPEFADSAWNLGKILDVVSNLWAPVLIIGTAGTAVLIRVLRANLLDELRKPYVVTARAKGLPEWRVILKYPVRMALSPFISTIGWVLPTIVGGEVMVSIVLSLETTGPLLLQALRNQDMYLAGAFILVLGVLTLVGTLISDLLLAWWDPRIRHAQAEEA</sequence>
<keyword evidence="6 7" id="KW-0472">Membrane</keyword>
<dbReference type="Pfam" id="PF00528">
    <property type="entry name" value="BPD_transp_1"/>
    <property type="match status" value="1"/>
</dbReference>
<evidence type="ECO:0000256" key="3">
    <source>
        <dbReference type="ARBA" id="ARBA00022475"/>
    </source>
</evidence>
<dbReference type="AlphaFoldDB" id="A0A841E2Z2"/>
<dbReference type="PANTHER" id="PTHR30465">
    <property type="entry name" value="INNER MEMBRANE ABC TRANSPORTER"/>
    <property type="match status" value="1"/>
</dbReference>
<feature type="transmembrane region" description="Helical" evidence="7">
    <location>
        <begin position="9"/>
        <end position="29"/>
    </location>
</feature>
<keyword evidence="3" id="KW-1003">Cell membrane</keyword>
<organism evidence="9 10">
    <name type="scientific">Streptomonospora salina</name>
    <dbReference type="NCBI Taxonomy" id="104205"/>
    <lineage>
        <taxon>Bacteria</taxon>
        <taxon>Bacillati</taxon>
        <taxon>Actinomycetota</taxon>
        <taxon>Actinomycetes</taxon>
        <taxon>Streptosporangiales</taxon>
        <taxon>Nocardiopsidaceae</taxon>
        <taxon>Streptomonospora</taxon>
    </lineage>
</organism>
<dbReference type="EMBL" id="JACHLY010000001">
    <property type="protein sequence ID" value="MBB5997406.1"/>
    <property type="molecule type" value="Genomic_DNA"/>
</dbReference>
<feature type="domain" description="ABC transmembrane type-1" evidence="8">
    <location>
        <begin position="102"/>
        <end position="314"/>
    </location>
</feature>
<dbReference type="SUPFAM" id="SSF161098">
    <property type="entry name" value="MetI-like"/>
    <property type="match status" value="1"/>
</dbReference>
<protein>
    <submittedName>
        <fullName evidence="9">Peptide/nickel transport system permease protein</fullName>
    </submittedName>
</protein>
<evidence type="ECO:0000256" key="7">
    <source>
        <dbReference type="RuleBase" id="RU363032"/>
    </source>
</evidence>
<keyword evidence="5 7" id="KW-1133">Transmembrane helix</keyword>
<feature type="transmembrane region" description="Helical" evidence="7">
    <location>
        <begin position="137"/>
        <end position="166"/>
    </location>
</feature>
<evidence type="ECO:0000256" key="4">
    <source>
        <dbReference type="ARBA" id="ARBA00022692"/>
    </source>
</evidence>
<comment type="caution">
    <text evidence="9">The sequence shown here is derived from an EMBL/GenBank/DDBJ whole genome shotgun (WGS) entry which is preliminary data.</text>
</comment>
<evidence type="ECO:0000313" key="9">
    <source>
        <dbReference type="EMBL" id="MBB5997406.1"/>
    </source>
</evidence>
<feature type="transmembrane region" description="Helical" evidence="7">
    <location>
        <begin position="295"/>
        <end position="321"/>
    </location>
</feature>
<dbReference type="Gene3D" id="1.10.3720.10">
    <property type="entry name" value="MetI-like"/>
    <property type="match status" value="1"/>
</dbReference>
<feature type="transmembrane region" description="Helical" evidence="7">
    <location>
        <begin position="253"/>
        <end position="275"/>
    </location>
</feature>
<dbReference type="Pfam" id="PF19300">
    <property type="entry name" value="BPD_transp_1_N"/>
    <property type="match status" value="1"/>
</dbReference>
<keyword evidence="4 7" id="KW-0812">Transmembrane</keyword>
<evidence type="ECO:0000256" key="1">
    <source>
        <dbReference type="ARBA" id="ARBA00004651"/>
    </source>
</evidence>
<proteinExistence type="inferred from homology"/>
<dbReference type="GO" id="GO:0005886">
    <property type="term" value="C:plasma membrane"/>
    <property type="evidence" value="ECO:0007669"/>
    <property type="project" value="UniProtKB-SubCell"/>
</dbReference>
<evidence type="ECO:0000256" key="5">
    <source>
        <dbReference type="ARBA" id="ARBA00022989"/>
    </source>
</evidence>
<feature type="transmembrane region" description="Helical" evidence="7">
    <location>
        <begin position="102"/>
        <end position="125"/>
    </location>
</feature>
<evidence type="ECO:0000256" key="2">
    <source>
        <dbReference type="ARBA" id="ARBA00022448"/>
    </source>
</evidence>
<gene>
    <name evidence="9" type="ORF">HNR25_001157</name>
</gene>
<keyword evidence="10" id="KW-1185">Reference proteome</keyword>
<dbReference type="Proteomes" id="UP000578077">
    <property type="component" value="Unassembled WGS sequence"/>
</dbReference>
<dbReference type="InterPro" id="IPR035906">
    <property type="entry name" value="MetI-like_sf"/>
</dbReference>
<evidence type="ECO:0000259" key="8">
    <source>
        <dbReference type="PROSITE" id="PS50928"/>
    </source>
</evidence>
<dbReference type="InterPro" id="IPR045621">
    <property type="entry name" value="BPD_transp_1_N"/>
</dbReference>
<comment type="subcellular location">
    <subcellularLocation>
        <location evidence="1 7">Cell membrane</location>
        <topology evidence="1 7">Multi-pass membrane protein</topology>
    </subcellularLocation>
</comment>